<dbReference type="PANTHER" id="PTHR30614:SF46">
    <property type="entry name" value="ABC TRANSPORTER MEMBRANE SPANNING PERMEASE-GLUTAMINE TRANSPORT"/>
    <property type="match status" value="1"/>
</dbReference>
<keyword evidence="3" id="KW-1003">Cell membrane</keyword>
<feature type="domain" description="ABC transmembrane type-1" evidence="8">
    <location>
        <begin position="19"/>
        <end position="222"/>
    </location>
</feature>
<dbReference type="PROSITE" id="PS50928">
    <property type="entry name" value="ABC_TM1"/>
    <property type="match status" value="1"/>
</dbReference>
<dbReference type="Pfam" id="PF00528">
    <property type="entry name" value="BPD_transp_1"/>
    <property type="match status" value="1"/>
</dbReference>
<keyword evidence="2 7" id="KW-0813">Transport</keyword>
<evidence type="ECO:0000256" key="6">
    <source>
        <dbReference type="ARBA" id="ARBA00023136"/>
    </source>
</evidence>
<evidence type="ECO:0000256" key="3">
    <source>
        <dbReference type="ARBA" id="ARBA00022475"/>
    </source>
</evidence>
<feature type="transmembrane region" description="Helical" evidence="7">
    <location>
        <begin position="12"/>
        <end position="45"/>
    </location>
</feature>
<dbReference type="GO" id="GO:0043190">
    <property type="term" value="C:ATP-binding cassette (ABC) transporter complex"/>
    <property type="evidence" value="ECO:0007669"/>
    <property type="project" value="InterPro"/>
</dbReference>
<dbReference type="NCBIfam" id="TIGR01726">
    <property type="entry name" value="HEQRo_perm_3TM"/>
    <property type="match status" value="1"/>
</dbReference>
<accession>A0A0R2HBW4</accession>
<dbReference type="Proteomes" id="UP000051841">
    <property type="component" value="Unassembled WGS sequence"/>
</dbReference>
<dbReference type="GO" id="GO:0006865">
    <property type="term" value="P:amino acid transport"/>
    <property type="evidence" value="ECO:0007669"/>
    <property type="project" value="TreeGrafter"/>
</dbReference>
<name>A0A0R2HBW4_9FIRM</name>
<evidence type="ECO:0000256" key="7">
    <source>
        <dbReference type="RuleBase" id="RU363032"/>
    </source>
</evidence>
<organism evidence="9 10">
    <name type="scientific">Kandleria vitulina DSM 20405</name>
    <dbReference type="NCBI Taxonomy" id="1410657"/>
    <lineage>
        <taxon>Bacteria</taxon>
        <taxon>Bacillati</taxon>
        <taxon>Bacillota</taxon>
        <taxon>Erysipelotrichia</taxon>
        <taxon>Erysipelotrichales</taxon>
        <taxon>Coprobacillaceae</taxon>
        <taxon>Kandleria</taxon>
    </lineage>
</organism>
<comment type="caution">
    <text evidence="9">The sequence shown here is derived from an EMBL/GenBank/DDBJ whole genome shotgun (WGS) entry which is preliminary data.</text>
</comment>
<dbReference type="PATRIC" id="fig|1410657.5.peg.2069"/>
<dbReference type="AlphaFoldDB" id="A0A0R2HBW4"/>
<keyword evidence="5 7" id="KW-1133">Transmembrane helix</keyword>
<evidence type="ECO:0000259" key="8">
    <source>
        <dbReference type="PROSITE" id="PS50928"/>
    </source>
</evidence>
<dbReference type="InterPro" id="IPR000515">
    <property type="entry name" value="MetI-like"/>
</dbReference>
<keyword evidence="6 7" id="KW-0472">Membrane</keyword>
<evidence type="ECO:0000256" key="5">
    <source>
        <dbReference type="ARBA" id="ARBA00022989"/>
    </source>
</evidence>
<sequence>MSDFISNIGKYLPLFFTAFTVTISLALISLVLATVVGILVGLINTTKSKNIFMKLLRGLANIYIEIIRGTPMLVQILFFCFGVPAALRPITGFTWASVGGMFTAGIVVLTLNAGAYMAEIVRAGIESVDSGQVEAARSLGLPYGKTMTKVILPQAIRTMLPSIINQFIITIKDTSLLSAVGVAELTNNAKTISSMWSSQTLLLYAFTGLFYFVICFTLSRVARLLEKRMSYGR</sequence>
<dbReference type="SUPFAM" id="SSF161098">
    <property type="entry name" value="MetI-like"/>
    <property type="match status" value="1"/>
</dbReference>
<dbReference type="GO" id="GO:0022857">
    <property type="term" value="F:transmembrane transporter activity"/>
    <property type="evidence" value="ECO:0007669"/>
    <property type="project" value="InterPro"/>
</dbReference>
<dbReference type="PANTHER" id="PTHR30614">
    <property type="entry name" value="MEMBRANE COMPONENT OF AMINO ACID ABC TRANSPORTER"/>
    <property type="match status" value="1"/>
</dbReference>
<dbReference type="InterPro" id="IPR043429">
    <property type="entry name" value="ArtM/GltK/GlnP/TcyL/YhdX-like"/>
</dbReference>
<feature type="transmembrane region" description="Helical" evidence="7">
    <location>
        <begin position="93"/>
        <end position="113"/>
    </location>
</feature>
<feature type="transmembrane region" description="Helical" evidence="7">
    <location>
        <begin position="201"/>
        <end position="222"/>
    </location>
</feature>
<evidence type="ECO:0000313" key="10">
    <source>
        <dbReference type="Proteomes" id="UP000051841"/>
    </source>
</evidence>
<evidence type="ECO:0000256" key="2">
    <source>
        <dbReference type="ARBA" id="ARBA00022448"/>
    </source>
</evidence>
<feature type="transmembrane region" description="Helical" evidence="7">
    <location>
        <begin position="66"/>
        <end position="87"/>
    </location>
</feature>
<dbReference type="Gene3D" id="1.10.3720.10">
    <property type="entry name" value="MetI-like"/>
    <property type="match status" value="1"/>
</dbReference>
<dbReference type="RefSeq" id="WP_029072667.1">
    <property type="nucleotide sequence ID" value="NZ_JNKN01000008.1"/>
</dbReference>
<dbReference type="EMBL" id="JQBL01000008">
    <property type="protein sequence ID" value="KRN50511.1"/>
    <property type="molecule type" value="Genomic_DNA"/>
</dbReference>
<comment type="subcellular location">
    <subcellularLocation>
        <location evidence="1 7">Cell membrane</location>
        <topology evidence="1 7">Multi-pass membrane protein</topology>
    </subcellularLocation>
</comment>
<gene>
    <name evidence="9" type="ORF">IV49_GL002005</name>
</gene>
<dbReference type="InterPro" id="IPR035906">
    <property type="entry name" value="MetI-like_sf"/>
</dbReference>
<evidence type="ECO:0000313" key="9">
    <source>
        <dbReference type="EMBL" id="KRN50511.1"/>
    </source>
</evidence>
<protein>
    <submittedName>
        <fullName evidence="9">Glnp</fullName>
    </submittedName>
</protein>
<keyword evidence="10" id="KW-1185">Reference proteome</keyword>
<evidence type="ECO:0000256" key="1">
    <source>
        <dbReference type="ARBA" id="ARBA00004651"/>
    </source>
</evidence>
<reference evidence="9 10" key="1">
    <citation type="journal article" date="2015" name="Genome Announc.">
        <title>Expanding the biotechnology potential of lactobacilli through comparative genomics of 213 strains and associated genera.</title>
        <authorList>
            <person name="Sun Z."/>
            <person name="Harris H.M."/>
            <person name="McCann A."/>
            <person name="Guo C."/>
            <person name="Argimon S."/>
            <person name="Zhang W."/>
            <person name="Yang X."/>
            <person name="Jeffery I.B."/>
            <person name="Cooney J.C."/>
            <person name="Kagawa T.F."/>
            <person name="Liu W."/>
            <person name="Song Y."/>
            <person name="Salvetti E."/>
            <person name="Wrobel A."/>
            <person name="Rasinkangas P."/>
            <person name="Parkhill J."/>
            <person name="Rea M.C."/>
            <person name="O'Sullivan O."/>
            <person name="Ritari J."/>
            <person name="Douillard F.P."/>
            <person name="Paul Ross R."/>
            <person name="Yang R."/>
            <person name="Briner A.E."/>
            <person name="Felis G.E."/>
            <person name="de Vos W.M."/>
            <person name="Barrangou R."/>
            <person name="Klaenhammer T.R."/>
            <person name="Caufield P.W."/>
            <person name="Cui Y."/>
            <person name="Zhang H."/>
            <person name="O'Toole P.W."/>
        </authorList>
    </citation>
    <scope>NUCLEOTIDE SEQUENCE [LARGE SCALE GENOMIC DNA]</scope>
    <source>
        <strain evidence="9 10">DSM 20405</strain>
    </source>
</reference>
<proteinExistence type="inferred from homology"/>
<keyword evidence="4 7" id="KW-0812">Transmembrane</keyword>
<comment type="similarity">
    <text evidence="7">Belongs to the binding-protein-dependent transport system permease family.</text>
</comment>
<evidence type="ECO:0000256" key="4">
    <source>
        <dbReference type="ARBA" id="ARBA00022692"/>
    </source>
</evidence>
<dbReference type="InterPro" id="IPR010065">
    <property type="entry name" value="AA_ABC_transptr_permease_3TM"/>
</dbReference>
<dbReference type="CDD" id="cd06261">
    <property type="entry name" value="TM_PBP2"/>
    <property type="match status" value="1"/>
</dbReference>